<organism evidence="2 3">
    <name type="scientific">Rhodococcoides kyotonense</name>
    <dbReference type="NCBI Taxonomy" id="398843"/>
    <lineage>
        <taxon>Bacteria</taxon>
        <taxon>Bacillati</taxon>
        <taxon>Actinomycetota</taxon>
        <taxon>Actinomycetes</taxon>
        <taxon>Mycobacteriales</taxon>
        <taxon>Nocardiaceae</taxon>
        <taxon>Rhodococcoides</taxon>
    </lineage>
</organism>
<accession>A0A177YES1</accession>
<keyword evidence="3" id="KW-1185">Reference proteome</keyword>
<dbReference type="SUPFAM" id="SSF54427">
    <property type="entry name" value="NTF2-like"/>
    <property type="match status" value="1"/>
</dbReference>
<name>A0A177YES1_9NOCA</name>
<protein>
    <recommendedName>
        <fullName evidence="1">SnoaL-like domain-containing protein</fullName>
    </recommendedName>
</protein>
<dbReference type="AlphaFoldDB" id="A0A177YES1"/>
<dbReference type="RefSeq" id="WP_068427154.1">
    <property type="nucleotide sequence ID" value="NZ_LVHI01000017.1"/>
</dbReference>
<evidence type="ECO:0000259" key="1">
    <source>
        <dbReference type="Pfam" id="PF13577"/>
    </source>
</evidence>
<feature type="domain" description="SnoaL-like" evidence="1">
    <location>
        <begin position="8"/>
        <end position="131"/>
    </location>
</feature>
<dbReference type="InterPro" id="IPR037401">
    <property type="entry name" value="SnoaL-like"/>
</dbReference>
<dbReference type="Proteomes" id="UP000077519">
    <property type="component" value="Unassembled WGS sequence"/>
</dbReference>
<dbReference type="Pfam" id="PF13577">
    <property type="entry name" value="SnoaL_4"/>
    <property type="match status" value="1"/>
</dbReference>
<dbReference type="Gene3D" id="3.10.450.50">
    <property type="match status" value="1"/>
</dbReference>
<comment type="caution">
    <text evidence="2">The sequence shown here is derived from an EMBL/GenBank/DDBJ whole genome shotgun (WGS) entry which is preliminary data.</text>
</comment>
<gene>
    <name evidence="2" type="ORF">A3K89_22915</name>
</gene>
<sequence length="137" mass="15056">MIDTATAVAVQLLYGRQSHAIDSGRAAEWAATFTGDGVFDSPSYPEPEVGTAALTAFAQRFSDSAADAQERRRHVFTNLAIDRVTDDELTVDCYLQIVATPRGGDTRIVRFTAVHDRVVLRDGRWLIANRTVSRDDA</sequence>
<reference evidence="2 3" key="1">
    <citation type="submission" date="2016-03" db="EMBL/GenBank/DDBJ databases">
        <title>Genome sequence of Rhodococcus kyotonensis KB10.</title>
        <authorList>
            <person name="Jeong H."/>
            <person name="Hong C.E."/>
            <person name="Jo S.H."/>
            <person name="Park J.M."/>
        </authorList>
    </citation>
    <scope>NUCLEOTIDE SEQUENCE [LARGE SCALE GENOMIC DNA]</scope>
    <source>
        <strain evidence="2 3">KB10</strain>
    </source>
</reference>
<dbReference type="InterPro" id="IPR032710">
    <property type="entry name" value="NTF2-like_dom_sf"/>
</dbReference>
<proteinExistence type="predicted"/>
<evidence type="ECO:0000313" key="3">
    <source>
        <dbReference type="Proteomes" id="UP000077519"/>
    </source>
</evidence>
<evidence type="ECO:0000313" key="2">
    <source>
        <dbReference type="EMBL" id="OAK53618.1"/>
    </source>
</evidence>
<dbReference type="EMBL" id="LVHI01000017">
    <property type="protein sequence ID" value="OAK53618.1"/>
    <property type="molecule type" value="Genomic_DNA"/>
</dbReference>